<dbReference type="InterPro" id="IPR054589">
    <property type="entry name" value="NCH4"/>
</dbReference>
<comment type="function">
    <text evidence="1">Catalyzes the hydroxylation of the N(6)-(4-aminobutyl)-L-lysine intermediate produced by deoxyhypusine synthase/DHPS on a critical lysine of the eukaryotic translation initiation factor 5A/eIF-5A. This is the second step of the post-translational modification of that lysine into an unusual amino acid residue named hypusine. Hypusination is unique to mature eIF-5A factor and is essential for its function.</text>
</comment>
<dbReference type="Proteomes" id="UP000283523">
    <property type="component" value="Unassembled WGS sequence"/>
</dbReference>
<name>A0A418MI71_9BACT</name>
<dbReference type="GO" id="GO:0016829">
    <property type="term" value="F:lyase activity"/>
    <property type="evidence" value="ECO:0007669"/>
    <property type="project" value="UniProtKB-KW"/>
</dbReference>
<dbReference type="InterPro" id="IPR016024">
    <property type="entry name" value="ARM-type_fold"/>
</dbReference>
<dbReference type="SMART" id="SM00567">
    <property type="entry name" value="EZ_HEAT"/>
    <property type="match status" value="9"/>
</dbReference>
<feature type="transmembrane region" description="Helical" evidence="2">
    <location>
        <begin position="431"/>
        <end position="454"/>
    </location>
</feature>
<dbReference type="InterPro" id="IPR021133">
    <property type="entry name" value="HEAT_type_2"/>
</dbReference>
<dbReference type="InterPro" id="IPR011989">
    <property type="entry name" value="ARM-like"/>
</dbReference>
<organism evidence="4 5">
    <name type="scientific">Fibrisoma montanum</name>
    <dbReference type="NCBI Taxonomy" id="2305895"/>
    <lineage>
        <taxon>Bacteria</taxon>
        <taxon>Pseudomonadati</taxon>
        <taxon>Bacteroidota</taxon>
        <taxon>Cytophagia</taxon>
        <taxon>Cytophagales</taxon>
        <taxon>Spirosomataceae</taxon>
        <taxon>Fibrisoma</taxon>
    </lineage>
</organism>
<dbReference type="SUPFAM" id="SSF52540">
    <property type="entry name" value="P-loop containing nucleoside triphosphate hydrolases"/>
    <property type="match status" value="1"/>
</dbReference>
<dbReference type="Pfam" id="PF22731">
    <property type="entry name" value="NCH4"/>
    <property type="match status" value="1"/>
</dbReference>
<evidence type="ECO:0000313" key="5">
    <source>
        <dbReference type="Proteomes" id="UP000283523"/>
    </source>
</evidence>
<keyword evidence="2" id="KW-1133">Transmembrane helix</keyword>
<accession>A0A418MI71</accession>
<evidence type="ECO:0000256" key="2">
    <source>
        <dbReference type="SAM" id="Phobius"/>
    </source>
</evidence>
<protein>
    <submittedName>
        <fullName evidence="4">PBS lyase</fullName>
    </submittedName>
</protein>
<reference evidence="4 5" key="1">
    <citation type="submission" date="2018-08" db="EMBL/GenBank/DDBJ databases">
        <title>Fibrisoma montanum sp. nov., isolated from Danxia mountain soil.</title>
        <authorList>
            <person name="Huang Y."/>
        </authorList>
    </citation>
    <scope>NUCLEOTIDE SEQUENCE [LARGE SCALE GENOMIC DNA]</scope>
    <source>
        <strain evidence="4 5">HYT19</strain>
    </source>
</reference>
<keyword evidence="5" id="KW-1185">Reference proteome</keyword>
<dbReference type="PANTHER" id="PTHR12697">
    <property type="entry name" value="PBS LYASE HEAT-LIKE PROTEIN"/>
    <property type="match status" value="1"/>
</dbReference>
<dbReference type="PANTHER" id="PTHR12697:SF5">
    <property type="entry name" value="DEOXYHYPUSINE HYDROXYLASE"/>
    <property type="match status" value="1"/>
</dbReference>
<dbReference type="Pfam" id="PF03130">
    <property type="entry name" value="HEAT_PBS"/>
    <property type="match status" value="1"/>
</dbReference>
<keyword evidence="2" id="KW-0812">Transmembrane</keyword>
<evidence type="ECO:0000259" key="3">
    <source>
        <dbReference type="Pfam" id="PF22731"/>
    </source>
</evidence>
<evidence type="ECO:0000256" key="1">
    <source>
        <dbReference type="ARBA" id="ARBA00045876"/>
    </source>
</evidence>
<dbReference type="GO" id="GO:0016491">
    <property type="term" value="F:oxidoreductase activity"/>
    <property type="evidence" value="ECO:0007669"/>
    <property type="project" value="TreeGrafter"/>
</dbReference>
<feature type="domain" description="NACHT C-terminal Helical" evidence="3">
    <location>
        <begin position="889"/>
        <end position="925"/>
    </location>
</feature>
<dbReference type="Gene3D" id="1.25.10.10">
    <property type="entry name" value="Leucine-rich Repeat Variant"/>
    <property type="match status" value="2"/>
</dbReference>
<sequence length="932" mass="102485">MCIIMNLKTTSLLLLLFNTLVYTLDIKAQAPSLDESIDELSNTDTLKRLSAIRALSILGPAAAKAVDPLIKVINTDRNRTIRIEAVDALGKIGPDAAKAVDPLIRFLRGTDGYLQMKAAIALGEIGPDAAKAVDPLIENLNSKTDLVKTSAVYALGEIGPSAVKAVDPLINLLENREFTVQSAVALGEIGPGAAKAVDSLIKLLKDPNFSVRTSAAEALGKIGLVAFRSLINILKEASCDSTEHTAELAAEALGAMGPQAVDSLVNILNTANSVRCVRKYAAYALGKMGPGAAKAVDPLIKLLKDPDSGVRTSAAEALGKIGPNAAKALNSLLKLLNDPYTAPYPRLAAETAIISISDNSAKRADKIRLDSLQFIITQFESFLSSFKDQILTQADKDLVSKINSDINSMKYTIDQRKGLIVNKIISLAKQFPVPAAVVLLAIGLLLLWSTLLWLSPLSLLTINNAIRNFSPDIPKVGKVPLRTLTMASLFNYHPRVLDAWVEKYAPEARQRFNRRKTVLDRRVHVSVPTVLDDATIPELKPDNLKPVFANTQSCLLIWGEGGSGKTSLACQIANWASSDDVAQRLKPHRMLPVLIEHELVDGEKGKRLLVAITGQLWSLIDTESTVPDELLEQLLRQGRILVLIDHFSECSEETRAEIRPATPNFFVNTLVITSRIDEPLGHINRHTLKPLRIEGNRLSRFIDVYLVQRNKRDLFSDPEYFDACRQLSLMVMGDRNITVLLAKLFADQMIVVKESSDETDLPKTVPDLMQRYVKELNRGISEARIEDSEVLRCARIVAWECLKQTFLPSSAARTRVLEALNGENGNKKLHYLEERLRLIRSIGEEGDWVRISLDPLAEYLAALHVLRANGANLDNWRKFLQYLDSKSIELKKISGFLLALSDCCQSYKDSLGVPNEICLELNFRASKSGGSD</sequence>
<evidence type="ECO:0000313" key="4">
    <source>
        <dbReference type="EMBL" id="RIV27031.1"/>
    </source>
</evidence>
<dbReference type="InterPro" id="IPR027417">
    <property type="entry name" value="P-loop_NTPase"/>
</dbReference>
<dbReference type="SUPFAM" id="SSF48371">
    <property type="entry name" value="ARM repeat"/>
    <property type="match status" value="2"/>
</dbReference>
<dbReference type="PROSITE" id="PS50077">
    <property type="entry name" value="HEAT_REPEAT"/>
    <property type="match status" value="1"/>
</dbReference>
<keyword evidence="2" id="KW-0472">Membrane</keyword>
<proteinExistence type="predicted"/>
<dbReference type="InterPro" id="IPR004155">
    <property type="entry name" value="PBS_lyase_HEAT"/>
</dbReference>
<comment type="caution">
    <text evidence="4">The sequence shown here is derived from an EMBL/GenBank/DDBJ whole genome shotgun (WGS) entry which is preliminary data.</text>
</comment>
<dbReference type="EMBL" id="QXED01000001">
    <property type="protein sequence ID" value="RIV27031.1"/>
    <property type="molecule type" value="Genomic_DNA"/>
</dbReference>
<keyword evidence="4" id="KW-0456">Lyase</keyword>
<dbReference type="Gene3D" id="3.40.50.300">
    <property type="entry name" value="P-loop containing nucleotide triphosphate hydrolases"/>
    <property type="match status" value="1"/>
</dbReference>
<dbReference type="Pfam" id="PF13646">
    <property type="entry name" value="HEAT_2"/>
    <property type="match status" value="3"/>
</dbReference>
<gene>
    <name evidence="4" type="ORF">DYU11_01565</name>
</gene>
<dbReference type="AlphaFoldDB" id="A0A418MI71"/>